<name>A0A9W7W0I0_9PEZI</name>
<evidence type="ECO:0000313" key="2">
    <source>
        <dbReference type="Proteomes" id="UP001138500"/>
    </source>
</evidence>
<keyword evidence="2" id="KW-1185">Reference proteome</keyword>
<gene>
    <name evidence="1" type="ORF">Tdes44962_MAKER04078</name>
</gene>
<organism evidence="1 2">
    <name type="scientific">Teratosphaeria destructans</name>
    <dbReference type="NCBI Taxonomy" id="418781"/>
    <lineage>
        <taxon>Eukaryota</taxon>
        <taxon>Fungi</taxon>
        <taxon>Dikarya</taxon>
        <taxon>Ascomycota</taxon>
        <taxon>Pezizomycotina</taxon>
        <taxon>Dothideomycetes</taxon>
        <taxon>Dothideomycetidae</taxon>
        <taxon>Mycosphaerellales</taxon>
        <taxon>Teratosphaeriaceae</taxon>
        <taxon>Teratosphaeria</taxon>
    </lineage>
</organism>
<dbReference type="EMBL" id="RIBY02002090">
    <property type="protein sequence ID" value="KAH9825636.1"/>
    <property type="molecule type" value="Genomic_DNA"/>
</dbReference>
<dbReference type="OrthoDB" id="3813065at2759"/>
<protein>
    <submittedName>
        <fullName evidence="1">Uncharacterized protein</fullName>
    </submittedName>
</protein>
<dbReference type="AlphaFoldDB" id="A0A9W7W0I0"/>
<reference evidence="1 2" key="2">
    <citation type="journal article" date="2021" name="Curr. Genet.">
        <title>Genetic response to nitrogen starvation in the aggressive Eucalyptus foliar pathogen Teratosphaeria destructans.</title>
        <authorList>
            <person name="Havenga M."/>
            <person name="Wingfield B.D."/>
            <person name="Wingfield M.J."/>
            <person name="Dreyer L.L."/>
            <person name="Roets F."/>
            <person name="Aylward J."/>
        </authorList>
    </citation>
    <scope>NUCLEOTIDE SEQUENCE [LARGE SCALE GENOMIC DNA]</scope>
    <source>
        <strain evidence="1">CMW44962</strain>
    </source>
</reference>
<evidence type="ECO:0000313" key="1">
    <source>
        <dbReference type="EMBL" id="KAH9825636.1"/>
    </source>
</evidence>
<dbReference type="Proteomes" id="UP001138500">
    <property type="component" value="Unassembled WGS sequence"/>
</dbReference>
<reference evidence="1 2" key="1">
    <citation type="journal article" date="2018" name="IMA Fungus">
        <title>IMA Genome-F 10: Nine draft genome sequences of Claviceps purpurea s.lat., including C. arundinis, C. humidiphila, and C. cf. spartinae, pseudomolecules for the pitch canker pathogen Fusarium circinatum, draft genome of Davidsoniella eucalypti, Grosmannia galeiformis, Quambalaria eucalypti, and Teratosphaeria destructans.</title>
        <authorList>
            <person name="Wingfield B.D."/>
            <person name="Liu M."/>
            <person name="Nguyen H.D."/>
            <person name="Lane F.A."/>
            <person name="Morgan S.W."/>
            <person name="De Vos L."/>
            <person name="Wilken P.M."/>
            <person name="Duong T.A."/>
            <person name="Aylward J."/>
            <person name="Coetzee M.P."/>
            <person name="Dadej K."/>
            <person name="De Beer Z.W."/>
            <person name="Findlay W."/>
            <person name="Havenga M."/>
            <person name="Kolarik M."/>
            <person name="Menzies J.G."/>
            <person name="Naidoo K."/>
            <person name="Pochopski O."/>
            <person name="Shoukouhi P."/>
            <person name="Santana Q.C."/>
            <person name="Seifert K.A."/>
            <person name="Soal N."/>
            <person name="Steenkamp E.T."/>
            <person name="Tatham C.T."/>
            <person name="van der Nest M.A."/>
            <person name="Wingfield M.J."/>
        </authorList>
    </citation>
    <scope>NUCLEOTIDE SEQUENCE [LARGE SCALE GENOMIC DNA]</scope>
    <source>
        <strain evidence="1">CMW44962</strain>
    </source>
</reference>
<sequence>MKPLPPEILLRVLDHVPRTAHDEDRIWHVATSRPALAPTLYPLARAHPYFRNVIREWFYATWRFEYLSTADGWFGGAAGEGCAGDDLETWLTRQVGRGNRTLVRKLGLEMHGAELLALFAPDEASELLQLPMDRGCWTRVLALLRKLRLNDLTIAILPQTCPSTCSEGSRFDEGDDFASEHFQVRTDYRWIVKAVLASLPSVPRAGIRFIVVGPQRAGVQEAERLVLPGEDVDCVANCSWAGLQTSTGFWHHCDLFAKEGCLIPEIVNWGGSGVDGLGSGSVEAVEDDAAGNLLGA</sequence>
<proteinExistence type="predicted"/>
<accession>A0A9W7W0I0</accession>
<comment type="caution">
    <text evidence="1">The sequence shown here is derived from an EMBL/GenBank/DDBJ whole genome shotgun (WGS) entry which is preliminary data.</text>
</comment>